<dbReference type="EMBL" id="JBEDUW010000001">
    <property type="protein sequence ID" value="KAK9947470.1"/>
    <property type="molecule type" value="Genomic_DNA"/>
</dbReference>
<dbReference type="Proteomes" id="UP001457282">
    <property type="component" value="Unassembled WGS sequence"/>
</dbReference>
<dbReference type="Gene3D" id="2.40.320.10">
    <property type="entry name" value="Hypothetical Protein Pfu-838710-001"/>
    <property type="match status" value="1"/>
</dbReference>
<accession>A0AAW1YFW6</accession>
<proteinExistence type="predicted"/>
<dbReference type="InterPro" id="IPR023577">
    <property type="entry name" value="CYTH_domain"/>
</dbReference>
<evidence type="ECO:0000313" key="2">
    <source>
        <dbReference type="EMBL" id="KAK9947470.1"/>
    </source>
</evidence>
<protein>
    <recommendedName>
        <fullName evidence="1">CYTH domain-containing protein</fullName>
    </recommendedName>
</protein>
<gene>
    <name evidence="2" type="ORF">M0R45_003094</name>
</gene>
<dbReference type="InterPro" id="IPR033469">
    <property type="entry name" value="CYTH-like_dom_sf"/>
</dbReference>
<name>A0AAW1YFW6_RUBAR</name>
<evidence type="ECO:0000259" key="1">
    <source>
        <dbReference type="PROSITE" id="PS51707"/>
    </source>
</evidence>
<dbReference type="PROSITE" id="PS51707">
    <property type="entry name" value="CYTH"/>
    <property type="match status" value="1"/>
</dbReference>
<organism evidence="2 3">
    <name type="scientific">Rubus argutus</name>
    <name type="common">Southern blackberry</name>
    <dbReference type="NCBI Taxonomy" id="59490"/>
    <lineage>
        <taxon>Eukaryota</taxon>
        <taxon>Viridiplantae</taxon>
        <taxon>Streptophyta</taxon>
        <taxon>Embryophyta</taxon>
        <taxon>Tracheophyta</taxon>
        <taxon>Spermatophyta</taxon>
        <taxon>Magnoliopsida</taxon>
        <taxon>eudicotyledons</taxon>
        <taxon>Gunneridae</taxon>
        <taxon>Pentapetalae</taxon>
        <taxon>rosids</taxon>
        <taxon>fabids</taxon>
        <taxon>Rosales</taxon>
        <taxon>Rosaceae</taxon>
        <taxon>Rosoideae</taxon>
        <taxon>Rosoideae incertae sedis</taxon>
        <taxon>Rubus</taxon>
    </lineage>
</organism>
<sequence>MSHIHKALMEVEVKLRLPDAAAHGQLTTLLAPFHLGTHRQENLFFDGSKAELSACRAVLRLRFSDRNPLCAVTLKARAVLVDGVSRVEEDEEELDPAIGRACAAEPEKLMSAESRVLRRVREEFGVLGFVGLGGFGNVRDVYDWKGLKLEVDETKYEFGTCYEIECESGDPDGAKHLLEGFLNQNGVNYSYSQVSKFATFRAGKLPE</sequence>
<feature type="domain" description="CYTH" evidence="1">
    <location>
        <begin position="8"/>
        <end position="204"/>
    </location>
</feature>
<comment type="caution">
    <text evidence="2">The sequence shown here is derived from an EMBL/GenBank/DDBJ whole genome shotgun (WGS) entry which is preliminary data.</text>
</comment>
<dbReference type="SUPFAM" id="SSF55154">
    <property type="entry name" value="CYTH-like phosphatases"/>
    <property type="match status" value="1"/>
</dbReference>
<reference evidence="2 3" key="1">
    <citation type="journal article" date="2023" name="G3 (Bethesda)">
        <title>A chromosome-length genome assembly and annotation of blackberry (Rubus argutus, cv. 'Hillquist').</title>
        <authorList>
            <person name="Bruna T."/>
            <person name="Aryal R."/>
            <person name="Dudchenko O."/>
            <person name="Sargent D.J."/>
            <person name="Mead D."/>
            <person name="Buti M."/>
            <person name="Cavallini A."/>
            <person name="Hytonen T."/>
            <person name="Andres J."/>
            <person name="Pham M."/>
            <person name="Weisz D."/>
            <person name="Mascagni F."/>
            <person name="Usai G."/>
            <person name="Natali L."/>
            <person name="Bassil N."/>
            <person name="Fernandez G.E."/>
            <person name="Lomsadze A."/>
            <person name="Armour M."/>
            <person name="Olukolu B."/>
            <person name="Poorten T."/>
            <person name="Britton C."/>
            <person name="Davik J."/>
            <person name="Ashrafi H."/>
            <person name="Aiden E.L."/>
            <person name="Borodovsky M."/>
            <person name="Worthington M."/>
        </authorList>
    </citation>
    <scope>NUCLEOTIDE SEQUENCE [LARGE SCALE GENOMIC DNA]</scope>
    <source>
        <strain evidence="2">PI 553951</strain>
    </source>
</reference>
<dbReference type="SMART" id="SM01118">
    <property type="entry name" value="CYTH"/>
    <property type="match status" value="1"/>
</dbReference>
<dbReference type="AlphaFoldDB" id="A0AAW1YFW6"/>
<dbReference type="Pfam" id="PF01928">
    <property type="entry name" value="CYTH"/>
    <property type="match status" value="1"/>
</dbReference>
<dbReference type="PANTHER" id="PTHR34948">
    <property type="entry name" value="OS08G0299200 PROTEIN"/>
    <property type="match status" value="1"/>
</dbReference>
<dbReference type="CDD" id="cd07374">
    <property type="entry name" value="CYTH-like_Pase"/>
    <property type="match status" value="1"/>
</dbReference>
<dbReference type="PANTHER" id="PTHR34948:SF2">
    <property type="entry name" value="TRIPHOSPHATE TUNNEL METALLOENZYME 3"/>
    <property type="match status" value="1"/>
</dbReference>
<evidence type="ECO:0000313" key="3">
    <source>
        <dbReference type="Proteomes" id="UP001457282"/>
    </source>
</evidence>
<keyword evidence="3" id="KW-1185">Reference proteome</keyword>
<dbReference type="GO" id="GO:0016462">
    <property type="term" value="F:pyrophosphatase activity"/>
    <property type="evidence" value="ECO:0007669"/>
    <property type="project" value="UniProtKB-ARBA"/>
</dbReference>